<protein>
    <recommendedName>
        <fullName evidence="5">RING-type domain-containing protein</fullName>
    </recommendedName>
</protein>
<evidence type="ECO:0000313" key="6">
    <source>
        <dbReference type="EMBL" id="KAK9812199.1"/>
    </source>
</evidence>
<accession>A0AAW1PRG4</accession>
<dbReference type="SUPFAM" id="SSF57850">
    <property type="entry name" value="RING/U-box"/>
    <property type="match status" value="1"/>
</dbReference>
<comment type="subcellular location">
    <subcellularLocation>
        <location evidence="1">Golgi apparatus membrane</location>
        <topology evidence="1">Single-pass type II membrane protein</topology>
    </subcellularLocation>
</comment>
<dbReference type="GO" id="GO:0008270">
    <property type="term" value="F:zinc ion binding"/>
    <property type="evidence" value="ECO:0007669"/>
    <property type="project" value="UniProtKB-KW"/>
</dbReference>
<keyword evidence="4" id="KW-0479">Metal-binding</keyword>
<dbReference type="Proteomes" id="UP001465755">
    <property type="component" value="Unassembled WGS sequence"/>
</dbReference>
<dbReference type="PANTHER" id="PTHR11062:SF281">
    <property type="entry name" value="EXOSTOSIN-LIKE 2"/>
    <property type="match status" value="1"/>
</dbReference>
<evidence type="ECO:0000313" key="7">
    <source>
        <dbReference type="Proteomes" id="UP001465755"/>
    </source>
</evidence>
<dbReference type="Pfam" id="PF03016">
    <property type="entry name" value="Exostosin_GT47"/>
    <property type="match status" value="2"/>
</dbReference>
<evidence type="ECO:0000256" key="4">
    <source>
        <dbReference type="PROSITE-ProRule" id="PRU00175"/>
    </source>
</evidence>
<gene>
    <name evidence="6" type="ORF">WJX73_003751</name>
</gene>
<proteinExistence type="inferred from homology"/>
<dbReference type="PROSITE" id="PS50089">
    <property type="entry name" value="ZF_RING_2"/>
    <property type="match status" value="1"/>
</dbReference>
<keyword evidence="4" id="KW-0863">Zinc-finger</keyword>
<organism evidence="6 7">
    <name type="scientific">Symbiochloris irregularis</name>
    <dbReference type="NCBI Taxonomy" id="706552"/>
    <lineage>
        <taxon>Eukaryota</taxon>
        <taxon>Viridiplantae</taxon>
        <taxon>Chlorophyta</taxon>
        <taxon>core chlorophytes</taxon>
        <taxon>Trebouxiophyceae</taxon>
        <taxon>Trebouxiales</taxon>
        <taxon>Trebouxiaceae</taxon>
        <taxon>Symbiochloris</taxon>
    </lineage>
</organism>
<feature type="domain" description="RING-type" evidence="5">
    <location>
        <begin position="101"/>
        <end position="141"/>
    </location>
</feature>
<dbReference type="InterPro" id="IPR040911">
    <property type="entry name" value="Exostosin_GT47"/>
</dbReference>
<dbReference type="EMBL" id="JALJOQ010000008">
    <property type="protein sequence ID" value="KAK9812199.1"/>
    <property type="molecule type" value="Genomic_DNA"/>
</dbReference>
<name>A0AAW1PRG4_9CHLO</name>
<keyword evidence="7" id="KW-1185">Reference proteome</keyword>
<evidence type="ECO:0000256" key="2">
    <source>
        <dbReference type="ARBA" id="ARBA00010271"/>
    </source>
</evidence>
<dbReference type="InterPro" id="IPR013083">
    <property type="entry name" value="Znf_RING/FYVE/PHD"/>
</dbReference>
<dbReference type="PANTHER" id="PTHR11062">
    <property type="entry name" value="EXOSTOSIN HEPARAN SULFATE GLYCOSYLTRANSFERASE -RELATED"/>
    <property type="match status" value="1"/>
</dbReference>
<evidence type="ECO:0000256" key="1">
    <source>
        <dbReference type="ARBA" id="ARBA00004323"/>
    </source>
</evidence>
<reference evidence="6 7" key="1">
    <citation type="journal article" date="2024" name="Nat. Commun.">
        <title>Phylogenomics reveals the evolutionary origins of lichenization in chlorophyte algae.</title>
        <authorList>
            <person name="Puginier C."/>
            <person name="Libourel C."/>
            <person name="Otte J."/>
            <person name="Skaloud P."/>
            <person name="Haon M."/>
            <person name="Grisel S."/>
            <person name="Petersen M."/>
            <person name="Berrin J.G."/>
            <person name="Delaux P.M."/>
            <person name="Dal Grande F."/>
            <person name="Keller J."/>
        </authorList>
    </citation>
    <scope>NUCLEOTIDE SEQUENCE [LARGE SCALE GENOMIC DNA]</scope>
    <source>
        <strain evidence="6 7">SAG 2036</strain>
    </source>
</reference>
<dbReference type="InterPro" id="IPR001841">
    <property type="entry name" value="Znf_RING"/>
</dbReference>
<comment type="similarity">
    <text evidence="2">Belongs to the glycosyltransferase 47 family.</text>
</comment>
<keyword evidence="3" id="KW-0333">Golgi apparatus</keyword>
<dbReference type="GO" id="GO:0016757">
    <property type="term" value="F:glycosyltransferase activity"/>
    <property type="evidence" value="ECO:0007669"/>
    <property type="project" value="InterPro"/>
</dbReference>
<dbReference type="Pfam" id="PF13639">
    <property type="entry name" value="zf-RING_2"/>
    <property type="match status" value="1"/>
</dbReference>
<dbReference type="AlphaFoldDB" id="A0AAW1PRG4"/>
<comment type="caution">
    <text evidence="6">The sequence shown here is derived from an EMBL/GenBank/DDBJ whole genome shotgun (WGS) entry which is preliminary data.</text>
</comment>
<keyword evidence="4" id="KW-0862">Zinc</keyword>
<dbReference type="SMART" id="SM00184">
    <property type="entry name" value="RING"/>
    <property type="match status" value="1"/>
</dbReference>
<evidence type="ECO:0000256" key="3">
    <source>
        <dbReference type="ARBA" id="ARBA00023034"/>
    </source>
</evidence>
<dbReference type="InterPro" id="IPR004263">
    <property type="entry name" value="Exostosin"/>
</dbReference>
<sequence length="621" mass="68782">MWWFVLGLFGLAVFLALSTIVLQCLGLCRFRSGARGMGYSFRVTYRTTWVWGARASMPGTSPGIVTSSGRCLGLPEEALKRLPSFTFTGEAGEPEQEQEECAVCQEPLTQHKAAMLPCSHTFHSPCLRQWLAYNASCPTCRLAITERMLGYWAPGLSMRQALLCLGLAALLLQAVSNLCRCAVSKTLSSFFQRKSSTRSARLAVYIYDLPAEFHNLTEFAIVEQDYASWTYGAETRVAEMLAKGGYVTADPAAANLFYAPAWLYAYIHQPGKWKGGLENPSATRSTVAVQATVAYINSQYPYWKRKGGKDHMFVLTQDHGFCGFDGEDDSLDDIANAIIVSHWGLTSYESPCFEEKRTVAFDHCPEREAIDAALAKGQPTPHHLPCFVPDKDVVIPPASWDALQYEIVEGAPPIAPPKPIASWSIDGKTSAAQQAAPLAAWYGSNDSAVISATVRPSAEGWTFKVIEPEKEHKLFFAGATRHHQHDYSHGVRQTAFDLFSDTEGFMVVTYNGSSSDMMTHGDMVKEMGRSHFCLAPSGGGWGDRLKLAVLCGCIPVVIQDKVKVAFEDVLPYQEFAVRLPQHMLYRLPHIIDTLLDGHINKTDPYQFSQAYFMRERVAGWS</sequence>
<dbReference type="Gene3D" id="3.30.40.10">
    <property type="entry name" value="Zinc/RING finger domain, C3HC4 (zinc finger)"/>
    <property type="match status" value="1"/>
</dbReference>
<evidence type="ECO:0000259" key="5">
    <source>
        <dbReference type="PROSITE" id="PS50089"/>
    </source>
</evidence>
<dbReference type="GO" id="GO:0000139">
    <property type="term" value="C:Golgi membrane"/>
    <property type="evidence" value="ECO:0007669"/>
    <property type="project" value="UniProtKB-SubCell"/>
</dbReference>